<dbReference type="PANTHER" id="PTHR34611">
    <property type="match status" value="1"/>
</dbReference>
<gene>
    <name evidence="3" type="ORF">L602_003700000330</name>
    <name evidence="2" type="ORF">L602_005800000010</name>
</gene>
<evidence type="ECO:0000313" key="4">
    <source>
        <dbReference type="Proteomes" id="UP000318141"/>
    </source>
</evidence>
<dbReference type="InterPro" id="IPR051699">
    <property type="entry name" value="Rpn/YhgA-like_nuclease"/>
</dbReference>
<accession>A0A562BAT1</accession>
<dbReference type="EMBL" id="VLJN01000031">
    <property type="protein sequence ID" value="TWG82264.1"/>
    <property type="molecule type" value="Genomic_DNA"/>
</dbReference>
<dbReference type="InterPro" id="IPR006842">
    <property type="entry name" value="Transposase_31"/>
</dbReference>
<organism evidence="3 4">
    <name type="scientific">Cupriavidus gilardii J11</name>
    <dbReference type="NCBI Taxonomy" id="936133"/>
    <lineage>
        <taxon>Bacteria</taxon>
        <taxon>Pseudomonadati</taxon>
        <taxon>Pseudomonadota</taxon>
        <taxon>Betaproteobacteria</taxon>
        <taxon>Burkholderiales</taxon>
        <taxon>Burkholderiaceae</taxon>
        <taxon>Cupriavidus</taxon>
    </lineage>
</organism>
<dbReference type="OrthoDB" id="8960435at2"/>
<name>A0A562BAT1_9BURK</name>
<proteinExistence type="predicted"/>
<dbReference type="EMBL" id="VLJN01000054">
    <property type="protein sequence ID" value="TWG79873.1"/>
    <property type="molecule type" value="Genomic_DNA"/>
</dbReference>
<feature type="non-terminal residue" evidence="3">
    <location>
        <position position="113"/>
    </location>
</feature>
<evidence type="ECO:0000313" key="3">
    <source>
        <dbReference type="EMBL" id="TWG82264.1"/>
    </source>
</evidence>
<dbReference type="PANTHER" id="PTHR34611:SF2">
    <property type="entry name" value="INACTIVE RECOMBINATION-PROMOTING NUCLEASE-LIKE PROTEIN RPNE-RELATED"/>
    <property type="match status" value="1"/>
</dbReference>
<dbReference type="Proteomes" id="UP000318141">
    <property type="component" value="Unassembled WGS sequence"/>
</dbReference>
<protein>
    <recommendedName>
        <fullName evidence="1">Transposase (putative) YhgA-like domain-containing protein</fullName>
    </recommendedName>
</protein>
<reference evidence="3 4" key="1">
    <citation type="submission" date="2019-07" db="EMBL/GenBank/DDBJ databases">
        <title>Genome sequencing of lignin-degrading bacterial isolates.</title>
        <authorList>
            <person name="Gladden J."/>
        </authorList>
    </citation>
    <scope>NUCLEOTIDE SEQUENCE [LARGE SCALE GENOMIC DNA]</scope>
    <source>
        <strain evidence="3 4">J11</strain>
    </source>
</reference>
<dbReference type="Pfam" id="PF04754">
    <property type="entry name" value="Transposase_31"/>
    <property type="match status" value="1"/>
</dbReference>
<keyword evidence="4" id="KW-1185">Reference proteome</keyword>
<comment type="caution">
    <text evidence="3">The sequence shown here is derived from an EMBL/GenBank/DDBJ whole genome shotgun (WGS) entry which is preliminary data.</text>
</comment>
<dbReference type="AlphaFoldDB" id="A0A562BAT1"/>
<sequence length="113" mass="13219">MAQDDDASYKLLFSSPEMVRDLVVGFMPHPWLRHLDFSTLQRMACGYVTDDLRQRNGDVLWRVQADGEWVYLYLLLEFQSTVDPYMAVRVSSYVGLLYQDLIRADALLPDRRL</sequence>
<feature type="domain" description="Transposase (putative) YhgA-like" evidence="1">
    <location>
        <begin position="5"/>
        <end position="100"/>
    </location>
</feature>
<evidence type="ECO:0000313" key="2">
    <source>
        <dbReference type="EMBL" id="TWG79873.1"/>
    </source>
</evidence>
<evidence type="ECO:0000259" key="1">
    <source>
        <dbReference type="Pfam" id="PF04754"/>
    </source>
</evidence>